<dbReference type="SUPFAM" id="SSF53756">
    <property type="entry name" value="UDP-Glycosyltransferase/glycogen phosphorylase"/>
    <property type="match status" value="1"/>
</dbReference>
<comment type="cofactor">
    <cofactor evidence="2 10">
        <name>pyridoxal 5'-phosphate</name>
        <dbReference type="ChEBI" id="CHEBI:597326"/>
    </cofactor>
</comment>
<dbReference type="EC" id="2.4.1.1" evidence="10"/>
<dbReference type="FunFam" id="3.40.50.2000:FF:000807">
    <property type="entry name" value="Alpha-glucan phosphorylase 2, cytosolic"/>
    <property type="match status" value="1"/>
</dbReference>
<evidence type="ECO:0000256" key="5">
    <source>
        <dbReference type="ARBA" id="ARBA00022679"/>
    </source>
</evidence>
<dbReference type="GO" id="GO:0008184">
    <property type="term" value="F:glycogen phosphorylase activity"/>
    <property type="evidence" value="ECO:0007669"/>
    <property type="project" value="InterPro"/>
</dbReference>
<accession>A0A6N7WW29</accession>
<evidence type="ECO:0000256" key="1">
    <source>
        <dbReference type="ARBA" id="ARBA00001275"/>
    </source>
</evidence>
<dbReference type="InterPro" id="IPR011833">
    <property type="entry name" value="Glycg_phsphrylas"/>
</dbReference>
<dbReference type="GO" id="GO:0005737">
    <property type="term" value="C:cytoplasm"/>
    <property type="evidence" value="ECO:0007669"/>
    <property type="project" value="TreeGrafter"/>
</dbReference>
<dbReference type="PANTHER" id="PTHR11468">
    <property type="entry name" value="GLYCOGEN PHOSPHORYLASE"/>
    <property type="match status" value="1"/>
</dbReference>
<evidence type="ECO:0000313" key="11">
    <source>
        <dbReference type="EMBL" id="MST60978.1"/>
    </source>
</evidence>
<dbReference type="EMBL" id="VUND01000002">
    <property type="protein sequence ID" value="MST60978.1"/>
    <property type="molecule type" value="Genomic_DNA"/>
</dbReference>
<organism evidence="11 12">
    <name type="scientific">Parafannyhessea umbonata</name>
    <dbReference type="NCBI Taxonomy" id="604330"/>
    <lineage>
        <taxon>Bacteria</taxon>
        <taxon>Bacillati</taxon>
        <taxon>Actinomycetota</taxon>
        <taxon>Coriobacteriia</taxon>
        <taxon>Coriobacteriales</taxon>
        <taxon>Atopobiaceae</taxon>
        <taxon>Parafannyhessea</taxon>
    </lineage>
</organism>
<dbReference type="RefSeq" id="WP_154541830.1">
    <property type="nucleotide sequence ID" value="NZ_JALEUD010000027.1"/>
</dbReference>
<dbReference type="PROSITE" id="PS00102">
    <property type="entry name" value="PHOSPHORYLASE"/>
    <property type="match status" value="1"/>
</dbReference>
<comment type="caution">
    <text evidence="11">The sequence shown here is derived from an EMBL/GenBank/DDBJ whole genome shotgun (WGS) entry which is preliminary data.</text>
</comment>
<keyword evidence="6 9" id="KW-0663">Pyridoxal phosphate</keyword>
<dbReference type="AlphaFoldDB" id="A0A6N7WW29"/>
<evidence type="ECO:0000256" key="7">
    <source>
        <dbReference type="ARBA" id="ARBA00023277"/>
    </source>
</evidence>
<dbReference type="NCBIfam" id="TIGR02093">
    <property type="entry name" value="P_ylase"/>
    <property type="match status" value="1"/>
</dbReference>
<dbReference type="InterPro" id="IPR000811">
    <property type="entry name" value="Glyco_trans_35"/>
</dbReference>
<evidence type="ECO:0000256" key="3">
    <source>
        <dbReference type="ARBA" id="ARBA00006047"/>
    </source>
</evidence>
<comment type="similarity">
    <text evidence="3 10">Belongs to the glycogen phosphorylase family.</text>
</comment>
<name>A0A6N7WW29_9ACTN</name>
<evidence type="ECO:0000256" key="2">
    <source>
        <dbReference type="ARBA" id="ARBA00001933"/>
    </source>
</evidence>
<sequence>MTEQSWPKIFTDKDDFIRQYRQTCEREFSKPHEELGPQERYYAMASLIAGKAKALRGDTLQQANDRGEKTVYYFSIEFLLGPLLDNYLLNFGIRDIVKAACKDLGMQLDDIERYESDPGLGNGGLGRLAACFLDSMAALGINGNGNGMRYRYGLFKQAIEGGRQVEKMDNWLEHGFPWETRRNESSVLIRFGGQVVRHEENGRYWFTQEGGELVKAVPYDVPIVGYGGKKVNNLRLWSAEPAEENFDLDAFNAGDYAKAMKFRSDVEAISQILYPNDAGEHGRLLRLKQEYLFVSAGLQTILRDYKKKYGDDNWQDLGKHVSIHTNDTHPAMCGPELMKLLVDEHGVDFDLAFKIAQETISYTNHTIMPEALEKWPISTFRDLLPRTYMFIEEIDRRYRESFPHTDPNWQEEFKNTAILWDGQIRMANLSVIFANSVNGVSALHTGILEATTLHDFYKLTPEKFNNKTNGISHRRFLGNANPKYAKLVCDVLGEGWLGDANKLSELEKYEDDPSFLEQFEKAKEWDKQRLADYIKETTGTVLDTSMVFDVQVKRFHAYKRQLLNVFKILDIYNRLLADPSFKPRPTAFIFSGKAAQSYTFAKEVIRLINSVADVINNDKRVNDVIRVAFVPNFAVSSAELIYPAAEISEQISWAGSEASGTSNMKLMMNGAITLGTYDGANVEIAKLVGEENIKIFGLRTEEVDALRASGNYWAYDLLKKDPNRLGRIVNQLKDGTFARLSGNFDSIYDELMVGNDHDLVLKDFYSYVDAWEELTQAYGDRAKWNRAAVHNTARSGYFSSDRTIREYAHDIWHIDA</sequence>
<evidence type="ECO:0000256" key="9">
    <source>
        <dbReference type="PIRSR" id="PIRSR000460-1"/>
    </source>
</evidence>
<evidence type="ECO:0000256" key="8">
    <source>
        <dbReference type="ARBA" id="ARBA00025174"/>
    </source>
</evidence>
<keyword evidence="5 10" id="KW-0808">Transferase</keyword>
<feature type="modified residue" description="N6-(pyridoxal phosphate)lysine" evidence="9">
    <location>
        <position position="665"/>
    </location>
</feature>
<dbReference type="GO" id="GO:0005980">
    <property type="term" value="P:glycogen catabolic process"/>
    <property type="evidence" value="ECO:0007669"/>
    <property type="project" value="TreeGrafter"/>
</dbReference>
<evidence type="ECO:0000256" key="4">
    <source>
        <dbReference type="ARBA" id="ARBA00022676"/>
    </source>
</evidence>
<reference evidence="11 12" key="1">
    <citation type="submission" date="2019-08" db="EMBL/GenBank/DDBJ databases">
        <title>In-depth cultivation of the pig gut microbiome towards novel bacterial diversity and tailored functional studies.</title>
        <authorList>
            <person name="Wylensek D."/>
            <person name="Hitch T.C.A."/>
            <person name="Clavel T."/>
        </authorList>
    </citation>
    <scope>NUCLEOTIDE SEQUENCE [LARGE SCALE GENOMIC DNA]</scope>
    <source>
        <strain evidence="11 12">WB01_CNA04</strain>
    </source>
</reference>
<evidence type="ECO:0000256" key="6">
    <source>
        <dbReference type="ARBA" id="ARBA00022898"/>
    </source>
</evidence>
<keyword evidence="7 10" id="KW-0119">Carbohydrate metabolism</keyword>
<dbReference type="GO" id="GO:0030170">
    <property type="term" value="F:pyridoxal phosphate binding"/>
    <property type="evidence" value="ECO:0007669"/>
    <property type="project" value="InterPro"/>
</dbReference>
<dbReference type="PIRSF" id="PIRSF000460">
    <property type="entry name" value="Pprylas_GlgP"/>
    <property type="match status" value="1"/>
</dbReference>
<comment type="catalytic activity">
    <reaction evidence="1 10">
        <text>[(1-&gt;4)-alpha-D-glucosyl](n) + phosphate = [(1-&gt;4)-alpha-D-glucosyl](n-1) + alpha-D-glucose 1-phosphate</text>
        <dbReference type="Rhea" id="RHEA:41732"/>
        <dbReference type="Rhea" id="RHEA-COMP:9584"/>
        <dbReference type="Rhea" id="RHEA-COMP:9586"/>
        <dbReference type="ChEBI" id="CHEBI:15444"/>
        <dbReference type="ChEBI" id="CHEBI:43474"/>
        <dbReference type="ChEBI" id="CHEBI:58601"/>
        <dbReference type="EC" id="2.4.1.1"/>
    </reaction>
</comment>
<comment type="function">
    <text evidence="10">Allosteric enzyme that catalyzes the rate-limiting step in glycogen catabolism, the phosphorolytic cleavage of glycogen to produce glucose-1-phosphate, and plays a central role in maintaining cellular and organismal glucose homeostasis.</text>
</comment>
<dbReference type="Gene3D" id="3.40.50.2000">
    <property type="entry name" value="Glycogen Phosphorylase B"/>
    <property type="match status" value="2"/>
</dbReference>
<evidence type="ECO:0000256" key="10">
    <source>
        <dbReference type="RuleBase" id="RU000587"/>
    </source>
</evidence>
<protein>
    <recommendedName>
        <fullName evidence="10">Alpha-1,4 glucan phosphorylase</fullName>
        <ecNumber evidence="10">2.4.1.1</ecNumber>
    </recommendedName>
</protein>
<proteinExistence type="inferred from homology"/>
<keyword evidence="4 10" id="KW-0328">Glycosyltransferase</keyword>
<dbReference type="PANTHER" id="PTHR11468:SF3">
    <property type="entry name" value="GLYCOGEN PHOSPHORYLASE, LIVER FORM"/>
    <property type="match status" value="1"/>
</dbReference>
<gene>
    <name evidence="11" type="ORF">FYJ69_08730</name>
</gene>
<evidence type="ECO:0000313" key="12">
    <source>
        <dbReference type="Proteomes" id="UP000434342"/>
    </source>
</evidence>
<comment type="function">
    <text evidence="8">Phosphorylase is an important allosteric enzyme in carbohydrate metabolism. Enzymes from different sources differ in their regulatory mechanisms and in their natural substrates. However, all known phosphorylases share catalytic and structural properties.</text>
</comment>
<dbReference type="CDD" id="cd04300">
    <property type="entry name" value="GT35_Glycogen_Phosphorylase"/>
    <property type="match status" value="1"/>
</dbReference>
<dbReference type="InterPro" id="IPR035090">
    <property type="entry name" value="Pyridoxal_P_attach_site"/>
</dbReference>
<dbReference type="Pfam" id="PF00343">
    <property type="entry name" value="Phosphorylase"/>
    <property type="match status" value="1"/>
</dbReference>
<dbReference type="Proteomes" id="UP000434342">
    <property type="component" value="Unassembled WGS sequence"/>
</dbReference>